<dbReference type="OrthoDB" id="8696437at2"/>
<dbReference type="AlphaFoldDB" id="A0A1H2HSR3"/>
<dbReference type="Pfam" id="PF02333">
    <property type="entry name" value="Phytase"/>
    <property type="match status" value="2"/>
</dbReference>
<evidence type="ECO:0000313" key="3">
    <source>
        <dbReference type="EMBL" id="SDU34578.1"/>
    </source>
</evidence>
<evidence type="ECO:0000259" key="2">
    <source>
        <dbReference type="PROSITE" id="PS51662"/>
    </source>
</evidence>
<feature type="domain" description="BPP" evidence="2">
    <location>
        <begin position="322"/>
        <end position="646"/>
    </location>
</feature>
<dbReference type="Gene3D" id="2.120.10.30">
    <property type="entry name" value="TolB, C-terminal domain"/>
    <property type="match status" value="2"/>
</dbReference>
<sequence>MFMSHKYSLLPGLMLSGLLLSACSGPSADTPETAVAATATSSHSLSPWSAVIASEHWRLVPAGSSIDRAAANSDGLWLVDSNGESIAHMPGSLAGLDLRSTRDGLILASVTTGVEQPLVVRYDSQQHGFGQPLLLPPSPYKVESLCLYRDDANNLLLFTLGEEGLGDQWLVASQHGLLAQAQHVRSLSMPPQSEFCAVDDDRHLLYVNEENVGIWAYGAHPEAELSREPVDLRQPFGSIAGSAGALSVSRGILLATDPSARQLRTYQATAEGWSSLPPLDLNVSEEPEWLSSRASDEGVDVLLVDDADGALYQTRLSDLPQSEQAATPLPTVLALVATDPVPSVGDAADDPAIWQHPEQPEHSRVLGTDKRAGLGVYDLAGRQLQFLSSGRLNNVDVRSGFRLAAETVDLAVASNRDANSLHLFSIDRSSGELTDIGQVETPLGEIYGLCMSQSPAGDIYAIVNDKDGRFLQYRLSAPNGQAHGELVREFEVASQPEGCVADDLRQRLFIGEENVAVWALDASAEADSELHKVIDVGGLVQADIEGLALYQDADHPYLVISSQGNNSYVVIDAEPPYAKRGAFRIGLNAELNIDGASETDGLEVTSSNLGGPWQQGLLVVQDGRKRMPEDNQNYKYVPWQAVADLLELP</sequence>
<dbReference type="InterPro" id="IPR003431">
    <property type="entry name" value="B-propeller_Phytase"/>
</dbReference>
<keyword evidence="4" id="KW-1185">Reference proteome</keyword>
<organism evidence="3 4">
    <name type="scientific">Halopseudomonas salegens</name>
    <dbReference type="NCBI Taxonomy" id="1434072"/>
    <lineage>
        <taxon>Bacteria</taxon>
        <taxon>Pseudomonadati</taxon>
        <taxon>Pseudomonadota</taxon>
        <taxon>Gammaproteobacteria</taxon>
        <taxon>Pseudomonadales</taxon>
        <taxon>Pseudomonadaceae</taxon>
        <taxon>Halopseudomonas</taxon>
    </lineage>
</organism>
<dbReference type="PROSITE" id="PS51257">
    <property type="entry name" value="PROKAR_LIPOPROTEIN"/>
    <property type="match status" value="1"/>
</dbReference>
<feature type="chain" id="PRO_5009275991" evidence="1">
    <location>
        <begin position="29"/>
        <end position="649"/>
    </location>
</feature>
<dbReference type="STRING" id="1434072.SAMN05216210_3261"/>
<dbReference type="SUPFAM" id="SSF50956">
    <property type="entry name" value="Thermostable phytase (3-phytase)"/>
    <property type="match status" value="2"/>
</dbReference>
<protein>
    <submittedName>
        <fullName evidence="3">3-phytase</fullName>
    </submittedName>
</protein>
<evidence type="ECO:0000313" key="4">
    <source>
        <dbReference type="Proteomes" id="UP000243924"/>
    </source>
</evidence>
<dbReference type="InterPro" id="IPR011042">
    <property type="entry name" value="6-blade_b-propeller_TolB-like"/>
</dbReference>
<feature type="signal peptide" evidence="1">
    <location>
        <begin position="1"/>
        <end position="28"/>
    </location>
</feature>
<dbReference type="EMBL" id="LT629787">
    <property type="protein sequence ID" value="SDU34578.1"/>
    <property type="molecule type" value="Genomic_DNA"/>
</dbReference>
<evidence type="ECO:0000256" key="1">
    <source>
        <dbReference type="SAM" id="SignalP"/>
    </source>
</evidence>
<keyword evidence="1" id="KW-0732">Signal</keyword>
<dbReference type="GO" id="GO:0016158">
    <property type="term" value="F:inositol hexakisphosphate 3-phosphatase activity"/>
    <property type="evidence" value="ECO:0007669"/>
    <property type="project" value="InterPro"/>
</dbReference>
<reference evidence="4" key="1">
    <citation type="submission" date="2016-10" db="EMBL/GenBank/DDBJ databases">
        <authorList>
            <person name="Varghese N."/>
            <person name="Submissions S."/>
        </authorList>
    </citation>
    <scope>NUCLEOTIDE SEQUENCE [LARGE SCALE GENOMIC DNA]</scope>
    <source>
        <strain evidence="4">CECT 8338</strain>
    </source>
</reference>
<name>A0A1H2HSR3_9GAMM</name>
<dbReference type="RefSeq" id="WP_092388980.1">
    <property type="nucleotide sequence ID" value="NZ_LT629787.1"/>
</dbReference>
<accession>A0A1H2HSR3</accession>
<dbReference type="Proteomes" id="UP000243924">
    <property type="component" value="Chromosome I"/>
</dbReference>
<feature type="domain" description="BPP" evidence="2">
    <location>
        <begin position="25"/>
        <end position="316"/>
    </location>
</feature>
<gene>
    <name evidence="3" type="ORF">SAMN05216210_3261</name>
</gene>
<dbReference type="PROSITE" id="PS51662">
    <property type="entry name" value="BP_PHYTASE"/>
    <property type="match status" value="2"/>
</dbReference>
<proteinExistence type="predicted"/>